<dbReference type="PROSITE" id="PS51355">
    <property type="entry name" value="GLUTATHIONE_PEROXID_3"/>
    <property type="match status" value="1"/>
</dbReference>
<dbReference type="EMBL" id="LR796698">
    <property type="protein sequence ID" value="CAB4160056.1"/>
    <property type="molecule type" value="Genomic_DNA"/>
</dbReference>
<evidence type="ECO:0000313" key="13">
    <source>
        <dbReference type="EMBL" id="CAB4217670.1"/>
    </source>
</evidence>
<dbReference type="PRINTS" id="PR01011">
    <property type="entry name" value="GLUTPROXDASE"/>
</dbReference>
<evidence type="ECO:0000313" key="12">
    <source>
        <dbReference type="EMBL" id="CAB4213080.1"/>
    </source>
</evidence>
<dbReference type="EMBL" id="LR797305">
    <property type="protein sequence ID" value="CAB4199856.1"/>
    <property type="molecule type" value="Genomic_DNA"/>
</dbReference>
<evidence type="ECO:0000256" key="3">
    <source>
        <dbReference type="ARBA" id="ARBA00023002"/>
    </source>
</evidence>
<evidence type="ECO:0000313" key="14">
    <source>
        <dbReference type="EMBL" id="CAB5225103.1"/>
    </source>
</evidence>
<dbReference type="Pfam" id="PF00255">
    <property type="entry name" value="GSHPx"/>
    <property type="match status" value="1"/>
</dbReference>
<dbReference type="PANTHER" id="PTHR11592">
    <property type="entry name" value="GLUTATHIONE PEROXIDASE"/>
    <property type="match status" value="1"/>
</dbReference>
<dbReference type="Gene3D" id="3.40.30.10">
    <property type="entry name" value="Glutaredoxin"/>
    <property type="match status" value="1"/>
</dbReference>
<dbReference type="EMBL" id="LR796878">
    <property type="protein sequence ID" value="CAB4172249.1"/>
    <property type="molecule type" value="Genomic_DNA"/>
</dbReference>
<evidence type="ECO:0000256" key="2">
    <source>
        <dbReference type="ARBA" id="ARBA00022559"/>
    </source>
</evidence>
<gene>
    <name evidence="9" type="ORF">UFOVP1002_164</name>
    <name evidence="10" type="ORF">UFOVP1217_30</name>
    <name evidence="11" type="ORF">UFOVP1343_14</name>
    <name evidence="12" type="ORF">UFOVP1438_63</name>
    <name evidence="15" type="ORF">UFOVP1541_121</name>
    <name evidence="13" type="ORF">UFOVP1592_59</name>
    <name evidence="4" type="ORF">UFOVP465_108</name>
    <name evidence="5" type="ORF">UFOVP666_154</name>
    <name evidence="6" type="ORF">UFOVP727_43</name>
    <name evidence="14" type="ORF">UFOVP741_46</name>
    <name evidence="7" type="ORF">UFOVP819_182</name>
    <name evidence="8" type="ORF">UFOVP926_92</name>
</gene>
<dbReference type="EMBL" id="LR796961">
    <property type="protein sequence ID" value="CAB4178413.1"/>
    <property type="molecule type" value="Genomic_DNA"/>
</dbReference>
<dbReference type="EMBL" id="LR797452">
    <property type="protein sequence ID" value="CAB4217670.1"/>
    <property type="molecule type" value="Genomic_DNA"/>
</dbReference>
<dbReference type="PANTHER" id="PTHR11592:SF78">
    <property type="entry name" value="GLUTATHIONE PEROXIDASE"/>
    <property type="match status" value="1"/>
</dbReference>
<protein>
    <submittedName>
        <fullName evidence="4">BtuE Glutathione peroxidase</fullName>
    </submittedName>
</protein>
<evidence type="ECO:0000256" key="1">
    <source>
        <dbReference type="ARBA" id="ARBA00006926"/>
    </source>
</evidence>
<evidence type="ECO:0000313" key="5">
    <source>
        <dbReference type="EMBL" id="CAB4156778.1"/>
    </source>
</evidence>
<evidence type="ECO:0000313" key="9">
    <source>
        <dbReference type="EMBL" id="CAB4178413.1"/>
    </source>
</evidence>
<reference evidence="4" key="1">
    <citation type="submission" date="2020-04" db="EMBL/GenBank/DDBJ databases">
        <authorList>
            <person name="Chiriac C."/>
            <person name="Salcher M."/>
            <person name="Ghai R."/>
            <person name="Kavagutti S V."/>
        </authorList>
    </citation>
    <scope>NUCLEOTIDE SEQUENCE</scope>
</reference>
<evidence type="ECO:0000313" key="4">
    <source>
        <dbReference type="EMBL" id="CAB4145189.1"/>
    </source>
</evidence>
<dbReference type="EMBL" id="LR796644">
    <property type="protein sequence ID" value="CAB4156778.1"/>
    <property type="molecule type" value="Genomic_DNA"/>
</dbReference>
<dbReference type="GO" id="GO:0006979">
    <property type="term" value="P:response to oxidative stress"/>
    <property type="evidence" value="ECO:0007669"/>
    <property type="project" value="InterPro"/>
</dbReference>
<dbReference type="EMBL" id="LR796443">
    <property type="protein sequence ID" value="CAB4145189.1"/>
    <property type="molecule type" value="Genomic_DNA"/>
</dbReference>
<evidence type="ECO:0000313" key="15">
    <source>
        <dbReference type="EMBL" id="CAB5229002.1"/>
    </source>
</evidence>
<dbReference type="InterPro" id="IPR000889">
    <property type="entry name" value="Glutathione_peroxidase"/>
</dbReference>
<accession>A0A6J5MNX2</accession>
<evidence type="ECO:0000313" key="8">
    <source>
        <dbReference type="EMBL" id="CAB4172249.1"/>
    </source>
</evidence>
<evidence type="ECO:0000313" key="7">
    <source>
        <dbReference type="EMBL" id="CAB4164913.1"/>
    </source>
</evidence>
<evidence type="ECO:0000313" key="10">
    <source>
        <dbReference type="EMBL" id="CAB4191422.1"/>
    </source>
</evidence>
<dbReference type="EMBL" id="LR797395">
    <property type="protein sequence ID" value="CAB4213080.1"/>
    <property type="molecule type" value="Genomic_DNA"/>
</dbReference>
<evidence type="ECO:0000313" key="11">
    <source>
        <dbReference type="EMBL" id="CAB4199856.1"/>
    </source>
</evidence>
<organism evidence="4">
    <name type="scientific">uncultured Caudovirales phage</name>
    <dbReference type="NCBI Taxonomy" id="2100421"/>
    <lineage>
        <taxon>Viruses</taxon>
        <taxon>Duplodnaviria</taxon>
        <taxon>Heunggongvirae</taxon>
        <taxon>Uroviricota</taxon>
        <taxon>Caudoviricetes</taxon>
        <taxon>Peduoviridae</taxon>
        <taxon>Maltschvirus</taxon>
        <taxon>Maltschvirus maltsch</taxon>
    </lineage>
</organism>
<dbReference type="EMBL" id="LR798341">
    <property type="protein sequence ID" value="CAB5225103.1"/>
    <property type="molecule type" value="Genomic_DNA"/>
</dbReference>
<proteinExistence type="inferred from homology"/>
<keyword evidence="2 4" id="KW-0575">Peroxidase</keyword>
<dbReference type="EMBL" id="LR797177">
    <property type="protein sequence ID" value="CAB4191422.1"/>
    <property type="molecule type" value="Genomic_DNA"/>
</dbReference>
<name>A0A6J5MNX2_9CAUD</name>
<dbReference type="EMBL" id="LR798395">
    <property type="protein sequence ID" value="CAB5229002.1"/>
    <property type="molecule type" value="Genomic_DNA"/>
</dbReference>
<dbReference type="GO" id="GO:0004601">
    <property type="term" value="F:peroxidase activity"/>
    <property type="evidence" value="ECO:0007669"/>
    <property type="project" value="UniProtKB-KW"/>
</dbReference>
<dbReference type="SUPFAM" id="SSF52833">
    <property type="entry name" value="Thioredoxin-like"/>
    <property type="match status" value="1"/>
</dbReference>
<dbReference type="InterPro" id="IPR036249">
    <property type="entry name" value="Thioredoxin-like_sf"/>
</dbReference>
<keyword evidence="3" id="KW-0560">Oxidoreductase</keyword>
<sequence>MGFQTTNKVYNLVMTNKVAPTAHPVDCSIYDLELQGSNGEQNILADLEGKVTLFINVTGHCGNAPQFGVIEELYKKYKPLGFEVVAIPTNDFCGPKVTYGEYEKGCRNGKMSEDYARSEWGATYRFSELVHSGYSINEIPSDSVAHPIFEKLNVVGEPLQGNFEKFLVGKDGRSVRRWANGALLDFAYNSGDYVLDPQEGLAQMSEAIEGLLSE</sequence>
<dbReference type="EMBL" id="LR796762">
    <property type="protein sequence ID" value="CAB4164913.1"/>
    <property type="molecule type" value="Genomic_DNA"/>
</dbReference>
<comment type="similarity">
    <text evidence="1">Belongs to the glutathione peroxidase family.</text>
</comment>
<evidence type="ECO:0000313" key="6">
    <source>
        <dbReference type="EMBL" id="CAB4160056.1"/>
    </source>
</evidence>